<dbReference type="InParanoid" id="T0RG35"/>
<evidence type="ECO:0000256" key="5">
    <source>
        <dbReference type="ARBA" id="ARBA00023242"/>
    </source>
</evidence>
<evidence type="ECO:0000313" key="7">
    <source>
        <dbReference type="EMBL" id="EQC28647.1"/>
    </source>
</evidence>
<sequence>MLIYVASDWSKRSLRCSMSDEVELVATFPAPPAFMSLYAEGPEMGPPPPAPLKPTYHSFGTAYATEDAVPDLLGDRKLYATGSNVKTEMKRMNKSLIFTFLELVEVLIANPTKFNEKIDDIELLFLNLHNLINAYRPHQARETLIEMLKQQIDERKEAAADIRRVIEESKIAVQAAHAELDSDAKLQDMVDAPMSPVEEAADVTMDDDDAHAAPAIDTEKLRQNQLEQDRFFVLCQKIIDNMNP</sequence>
<evidence type="ECO:0000256" key="3">
    <source>
        <dbReference type="ARBA" id="ARBA00023015"/>
    </source>
</evidence>
<evidence type="ECO:0000256" key="6">
    <source>
        <dbReference type="RuleBase" id="RU364060"/>
    </source>
</evidence>
<evidence type="ECO:0000313" key="8">
    <source>
        <dbReference type="Proteomes" id="UP000030762"/>
    </source>
</evidence>
<dbReference type="RefSeq" id="XP_008617839.1">
    <property type="nucleotide sequence ID" value="XM_008619617.1"/>
</dbReference>
<keyword evidence="8" id="KW-1185">Reference proteome</keyword>
<dbReference type="EMBL" id="JH767192">
    <property type="protein sequence ID" value="EQC28647.1"/>
    <property type="molecule type" value="Genomic_DNA"/>
</dbReference>
<evidence type="ECO:0000256" key="2">
    <source>
        <dbReference type="ARBA" id="ARBA00009994"/>
    </source>
</evidence>
<keyword evidence="4 6" id="KW-0804">Transcription</keyword>
<organism evidence="7 8">
    <name type="scientific">Saprolegnia diclina (strain VS20)</name>
    <dbReference type="NCBI Taxonomy" id="1156394"/>
    <lineage>
        <taxon>Eukaryota</taxon>
        <taxon>Sar</taxon>
        <taxon>Stramenopiles</taxon>
        <taxon>Oomycota</taxon>
        <taxon>Saprolegniomycetes</taxon>
        <taxon>Saprolegniales</taxon>
        <taxon>Saprolegniaceae</taxon>
        <taxon>Saprolegnia</taxon>
    </lineage>
</organism>
<accession>T0RG35</accession>
<gene>
    <name evidence="7" type="ORF">SDRG_13524</name>
</gene>
<protein>
    <recommendedName>
        <fullName evidence="6">Mediator of RNA polymerase II transcription subunit 7</fullName>
    </recommendedName>
</protein>
<evidence type="ECO:0000256" key="1">
    <source>
        <dbReference type="ARBA" id="ARBA00004123"/>
    </source>
</evidence>
<dbReference type="GO" id="GO:0006357">
    <property type="term" value="P:regulation of transcription by RNA polymerase II"/>
    <property type="evidence" value="ECO:0007669"/>
    <property type="project" value="InterPro"/>
</dbReference>
<dbReference type="InterPro" id="IPR037212">
    <property type="entry name" value="Med7/Med21-like"/>
</dbReference>
<comment type="function">
    <text evidence="6">Component of the Mediator complex, a coactivator involved in the regulated transcription of nearly all RNA polymerase II-dependent genes. Mediator functions as a bridge to convey information from gene-specific regulatory proteins to the basal RNA polymerase II transcription machinery.</text>
</comment>
<dbReference type="GO" id="GO:0070847">
    <property type="term" value="C:core mediator complex"/>
    <property type="evidence" value="ECO:0007669"/>
    <property type="project" value="TreeGrafter"/>
</dbReference>
<dbReference type="OMA" id="EMKRMNK"/>
<comment type="similarity">
    <text evidence="2 6">Belongs to the Mediator complex subunit 7 family.</text>
</comment>
<dbReference type="SUPFAM" id="SSF140718">
    <property type="entry name" value="Mediator hinge subcomplex-like"/>
    <property type="match status" value="1"/>
</dbReference>
<dbReference type="STRING" id="1156394.T0RG35"/>
<dbReference type="GO" id="GO:0003712">
    <property type="term" value="F:transcription coregulator activity"/>
    <property type="evidence" value="ECO:0007669"/>
    <property type="project" value="InterPro"/>
</dbReference>
<dbReference type="Proteomes" id="UP000030762">
    <property type="component" value="Unassembled WGS sequence"/>
</dbReference>
<comment type="subunit">
    <text evidence="6">Component of the Mediator complex.</text>
</comment>
<dbReference type="eggNOG" id="KOG0570">
    <property type="taxonomic scope" value="Eukaryota"/>
</dbReference>
<dbReference type="AlphaFoldDB" id="T0RG35"/>
<reference evidence="7 8" key="1">
    <citation type="submission" date="2012-04" db="EMBL/GenBank/DDBJ databases">
        <title>The Genome Sequence of Saprolegnia declina VS20.</title>
        <authorList>
            <consortium name="The Broad Institute Genome Sequencing Platform"/>
            <person name="Russ C."/>
            <person name="Nusbaum C."/>
            <person name="Tyler B."/>
            <person name="van West P."/>
            <person name="Dieguez-Uribeondo J."/>
            <person name="de Bruijn I."/>
            <person name="Tripathy S."/>
            <person name="Jiang R."/>
            <person name="Young S.K."/>
            <person name="Zeng Q."/>
            <person name="Gargeya S."/>
            <person name="Fitzgerald M."/>
            <person name="Haas B."/>
            <person name="Abouelleil A."/>
            <person name="Alvarado L."/>
            <person name="Arachchi H.M."/>
            <person name="Berlin A."/>
            <person name="Chapman S.B."/>
            <person name="Goldberg J."/>
            <person name="Griggs A."/>
            <person name="Gujja S."/>
            <person name="Hansen M."/>
            <person name="Howarth C."/>
            <person name="Imamovic A."/>
            <person name="Larimer J."/>
            <person name="McCowen C."/>
            <person name="Montmayeur A."/>
            <person name="Murphy C."/>
            <person name="Neiman D."/>
            <person name="Pearson M."/>
            <person name="Priest M."/>
            <person name="Roberts A."/>
            <person name="Saif S."/>
            <person name="Shea T."/>
            <person name="Sisk P."/>
            <person name="Sykes S."/>
            <person name="Wortman J."/>
            <person name="Nusbaum C."/>
            <person name="Birren B."/>
        </authorList>
    </citation>
    <scope>NUCLEOTIDE SEQUENCE [LARGE SCALE GENOMIC DNA]</scope>
    <source>
        <strain evidence="7 8">VS20</strain>
    </source>
</reference>
<name>T0RG35_SAPDV</name>
<dbReference type="PANTHER" id="PTHR21428">
    <property type="entry name" value="MEDIATOR OF RNA POLYMERASE II TRANSCRIPTION SUBUNIT 7"/>
    <property type="match status" value="1"/>
</dbReference>
<dbReference type="InterPro" id="IPR044888">
    <property type="entry name" value="Mediatior_Med7_sf"/>
</dbReference>
<dbReference type="VEuPathDB" id="FungiDB:SDRG_13524"/>
<keyword evidence="3 6" id="KW-0805">Transcription regulation</keyword>
<keyword evidence="6" id="KW-0010">Activator</keyword>
<keyword evidence="5 6" id="KW-0539">Nucleus</keyword>
<dbReference type="Pfam" id="PF05983">
    <property type="entry name" value="Med7"/>
    <property type="match status" value="1"/>
</dbReference>
<dbReference type="OrthoDB" id="10253553at2759"/>
<dbReference type="PANTHER" id="PTHR21428:SF11">
    <property type="entry name" value="MEDIATOR OF RNA POLYMERASE II TRANSCRIPTION SUBUNIT 7"/>
    <property type="match status" value="1"/>
</dbReference>
<proteinExistence type="inferred from homology"/>
<comment type="subcellular location">
    <subcellularLocation>
        <location evidence="1 6">Nucleus</location>
    </subcellularLocation>
</comment>
<dbReference type="GeneID" id="19954251"/>
<dbReference type="Gene3D" id="6.10.140.200">
    <property type="match status" value="1"/>
</dbReference>
<dbReference type="InterPro" id="IPR009244">
    <property type="entry name" value="Mediatior_Med7"/>
</dbReference>
<evidence type="ECO:0000256" key="4">
    <source>
        <dbReference type="ARBA" id="ARBA00023163"/>
    </source>
</evidence>
<dbReference type="GO" id="GO:0016592">
    <property type="term" value="C:mediator complex"/>
    <property type="evidence" value="ECO:0007669"/>
    <property type="project" value="InterPro"/>
</dbReference>